<feature type="domain" description="DNA polymerase alpha/delta/epsilon subunit B" evidence="7">
    <location>
        <begin position="312"/>
        <end position="518"/>
    </location>
</feature>
<dbReference type="PANTHER" id="PTHR12708:SF0">
    <property type="entry name" value="DNA POLYMERASE EPSILON SUBUNIT 2"/>
    <property type="match status" value="1"/>
</dbReference>
<dbReference type="GO" id="GO:0008622">
    <property type="term" value="C:epsilon DNA polymerase complex"/>
    <property type="evidence" value="ECO:0007669"/>
    <property type="project" value="UniProtKB-UniRule"/>
</dbReference>
<dbReference type="PIRSF" id="PIRSF000799">
    <property type="entry name" value="DNA_pol_eps_2"/>
    <property type="match status" value="1"/>
</dbReference>
<comment type="caution">
    <text evidence="8">The sequence shown here is derived from an EMBL/GenBank/DDBJ whole genome shotgun (WGS) entry which is preliminary data.</text>
</comment>
<dbReference type="AlphaFoldDB" id="A0A8H7PVW5"/>
<dbReference type="Gene3D" id="3.60.21.60">
    <property type="match status" value="1"/>
</dbReference>
<gene>
    <name evidence="8" type="ORF">INT43_008429</name>
</gene>
<dbReference type="GO" id="GO:0042276">
    <property type="term" value="P:error-prone translesion synthesis"/>
    <property type="evidence" value="ECO:0007669"/>
    <property type="project" value="TreeGrafter"/>
</dbReference>
<dbReference type="GO" id="GO:0003677">
    <property type="term" value="F:DNA binding"/>
    <property type="evidence" value="ECO:0007669"/>
    <property type="project" value="UniProtKB-UniRule"/>
</dbReference>
<evidence type="ECO:0000256" key="1">
    <source>
        <dbReference type="ARBA" id="ARBA00004123"/>
    </source>
</evidence>
<reference evidence="8" key="1">
    <citation type="submission" date="2020-12" db="EMBL/GenBank/DDBJ databases">
        <title>Metabolic potential, ecology and presence of endohyphal bacteria is reflected in genomic diversity of Mucoromycotina.</title>
        <authorList>
            <person name="Muszewska A."/>
            <person name="Okrasinska A."/>
            <person name="Steczkiewicz K."/>
            <person name="Drgas O."/>
            <person name="Orlowska M."/>
            <person name="Perlinska-Lenart U."/>
            <person name="Aleksandrzak-Piekarczyk T."/>
            <person name="Szatraj K."/>
            <person name="Zielenkiewicz U."/>
            <person name="Pilsyk S."/>
            <person name="Malc E."/>
            <person name="Mieczkowski P."/>
            <person name="Kruszewska J.S."/>
            <person name="Biernat P."/>
            <person name="Pawlowska J."/>
        </authorList>
    </citation>
    <scope>NUCLEOTIDE SEQUENCE</scope>
    <source>
        <strain evidence="8">WA0000067209</strain>
    </source>
</reference>
<evidence type="ECO:0000259" key="7">
    <source>
        <dbReference type="Pfam" id="PF04042"/>
    </source>
</evidence>
<evidence type="ECO:0000313" key="9">
    <source>
        <dbReference type="Proteomes" id="UP000654370"/>
    </source>
</evidence>
<sequence length="553" mass="63378">MAIPNQRKVSRAIYSIFTKKYGLHIQPDASRYLEELLRDDENINDAVERIVKMYQKRNEGISKVIVDKTTVQDVVEAMQAAAVAATNITPFSTQDELLKEDLSQMTLDDEPDNIDVSQYLHVVDAFSMPAMQYDYHRKGFVKSREKRSLLASADAKGDVYRDRFNLIRQRVLRNENFLPPSLQIIDNDSYLKITPIKSLIGHDNEQFLLLGMLTQIEEGKLFLEDNDAYVELDLSRCKSTIGLFTDNCFILVEGVYGDDHIFHVDELGLPPPESRAKTTSVFGHIDFLGLPPLNIEETVLLKEEQSNINISFVIISDLWLDQPKVFRAFRKLLEGYSESIVPLAFILMGNFVSQPLLFSGAESAKYKESFNLLADMIAEFPKLASHSYFIFVPGANDPWAGNTLPRPPIPDFFTSRLRQKVKRAIFTSNPSRIQYCTQEIVIFREDLLNRLRRNVLIQGDSTQDDRDLTKPLIRTIVDQAHLCPLPLAIRPIYCAYDHALRLYPMPDMLILADRCDNYSTTYEGCHCINPGSFPNSDFNWTTYYPAIRDSERW</sequence>
<comment type="similarity">
    <text evidence="2 6">Belongs to the DNA polymerase epsilon subunit B family.</text>
</comment>
<comment type="function">
    <text evidence="6">Participates in DNA repair and in chromosomal DNA replication.</text>
</comment>
<dbReference type="GO" id="GO:0006261">
    <property type="term" value="P:DNA-templated DNA replication"/>
    <property type="evidence" value="ECO:0007669"/>
    <property type="project" value="InterPro"/>
</dbReference>
<comment type="subcellular location">
    <subcellularLocation>
        <location evidence="1 6">Nucleus</location>
    </subcellularLocation>
</comment>
<dbReference type="Pfam" id="PF04042">
    <property type="entry name" value="DNA_pol_E_B"/>
    <property type="match status" value="1"/>
</dbReference>
<evidence type="ECO:0000256" key="4">
    <source>
        <dbReference type="ARBA" id="ARBA00023125"/>
    </source>
</evidence>
<evidence type="ECO:0000256" key="5">
    <source>
        <dbReference type="ARBA" id="ARBA00023242"/>
    </source>
</evidence>
<protein>
    <recommendedName>
        <fullName evidence="6">DNA polymerase epsilon subunit</fullName>
    </recommendedName>
    <alternativeName>
        <fullName evidence="6">DNA polymerase II subunit 2</fullName>
    </alternativeName>
</protein>
<organism evidence="8 9">
    <name type="scientific">Mortierella isabellina</name>
    <name type="common">Filamentous fungus</name>
    <name type="synonym">Umbelopsis isabellina</name>
    <dbReference type="NCBI Taxonomy" id="91625"/>
    <lineage>
        <taxon>Eukaryota</taxon>
        <taxon>Fungi</taxon>
        <taxon>Fungi incertae sedis</taxon>
        <taxon>Mucoromycota</taxon>
        <taxon>Mucoromycotina</taxon>
        <taxon>Umbelopsidomycetes</taxon>
        <taxon>Umbelopsidales</taxon>
        <taxon>Umbelopsidaceae</taxon>
        <taxon>Umbelopsis</taxon>
    </lineage>
</organism>
<evidence type="ECO:0000256" key="6">
    <source>
        <dbReference type="PIRNR" id="PIRNR000799"/>
    </source>
</evidence>
<accession>A0A8H7PVW5</accession>
<proteinExistence type="inferred from homology"/>
<keyword evidence="9" id="KW-1185">Reference proteome</keyword>
<dbReference type="InterPro" id="IPR016266">
    <property type="entry name" value="POLE2"/>
</dbReference>
<dbReference type="OrthoDB" id="10254730at2759"/>
<dbReference type="Proteomes" id="UP000654370">
    <property type="component" value="Unassembled WGS sequence"/>
</dbReference>
<evidence type="ECO:0000313" key="8">
    <source>
        <dbReference type="EMBL" id="KAG2180850.1"/>
    </source>
</evidence>
<dbReference type="InterPro" id="IPR007185">
    <property type="entry name" value="DNA_pol_a/d/e_bsu"/>
</dbReference>
<evidence type="ECO:0000256" key="3">
    <source>
        <dbReference type="ARBA" id="ARBA00022705"/>
    </source>
</evidence>
<name>A0A8H7PVW5_MORIS</name>
<evidence type="ECO:0000256" key="2">
    <source>
        <dbReference type="ARBA" id="ARBA00009560"/>
    </source>
</evidence>
<keyword evidence="5 6" id="KW-0539">Nucleus</keyword>
<keyword evidence="4 6" id="KW-0238">DNA-binding</keyword>
<dbReference type="EMBL" id="JAEPQZ010000005">
    <property type="protein sequence ID" value="KAG2180850.1"/>
    <property type="molecule type" value="Genomic_DNA"/>
</dbReference>
<dbReference type="Gene3D" id="1.10.8.60">
    <property type="match status" value="1"/>
</dbReference>
<keyword evidence="3 6" id="KW-0235">DNA replication</keyword>
<dbReference type="PANTHER" id="PTHR12708">
    <property type="entry name" value="DNA POLYMERASE EPSILON SUBUNIT B"/>
    <property type="match status" value="1"/>
</dbReference>